<feature type="transmembrane region" description="Helical" evidence="1">
    <location>
        <begin position="127"/>
        <end position="146"/>
    </location>
</feature>
<name>A0ABS3C6E5_9BACT</name>
<reference evidence="2 3" key="1">
    <citation type="submission" date="2021-03" db="EMBL/GenBank/DDBJ databases">
        <title>novel species isolated from a fishpond in China.</title>
        <authorList>
            <person name="Lu H."/>
            <person name="Cai Z."/>
        </authorList>
    </citation>
    <scope>NUCLEOTIDE SEQUENCE [LARGE SCALE GENOMIC DNA]</scope>
    <source>
        <strain evidence="2 3">H41</strain>
    </source>
</reference>
<sequence>MKTFSPSHQSPFELYEFSGSVEESGKNMETQVYGGGGGGATYRGTGGTAPVSISSRTIVHDQLFLSNAITGKERAFQLQDFNLAARKGNLLTVFWGIPSGKSSGSYIAVKNHSTEQTFYADKELNKLFIKGWIQIILLAIGAILLLSGILGGSGLIFVALGGGGLFFAWKRWDTAKKEISDFKAHVSNFTLD</sequence>
<keyword evidence="3" id="KW-1185">Reference proteome</keyword>
<gene>
    <name evidence="2" type="ORF">J0A68_17100</name>
</gene>
<organism evidence="2 3">
    <name type="scientific">Algoriphagus oliviformis</name>
    <dbReference type="NCBI Taxonomy" id="2811231"/>
    <lineage>
        <taxon>Bacteria</taxon>
        <taxon>Pseudomonadati</taxon>
        <taxon>Bacteroidota</taxon>
        <taxon>Cytophagia</taxon>
        <taxon>Cytophagales</taxon>
        <taxon>Cyclobacteriaceae</taxon>
        <taxon>Algoriphagus</taxon>
    </lineage>
</organism>
<proteinExistence type="predicted"/>
<keyword evidence="1" id="KW-0472">Membrane</keyword>
<protein>
    <submittedName>
        <fullName evidence="2">Uncharacterized protein</fullName>
    </submittedName>
</protein>
<evidence type="ECO:0000313" key="3">
    <source>
        <dbReference type="Proteomes" id="UP000664317"/>
    </source>
</evidence>
<comment type="caution">
    <text evidence="2">The sequence shown here is derived from an EMBL/GenBank/DDBJ whole genome shotgun (WGS) entry which is preliminary data.</text>
</comment>
<dbReference type="EMBL" id="JAFKCT010000008">
    <property type="protein sequence ID" value="MBN7812676.1"/>
    <property type="molecule type" value="Genomic_DNA"/>
</dbReference>
<evidence type="ECO:0000313" key="2">
    <source>
        <dbReference type="EMBL" id="MBN7812676.1"/>
    </source>
</evidence>
<dbReference type="RefSeq" id="WP_206579453.1">
    <property type="nucleotide sequence ID" value="NZ_JAFKCT010000008.1"/>
</dbReference>
<evidence type="ECO:0000256" key="1">
    <source>
        <dbReference type="SAM" id="Phobius"/>
    </source>
</evidence>
<keyword evidence="1" id="KW-0812">Transmembrane</keyword>
<dbReference type="Proteomes" id="UP000664317">
    <property type="component" value="Unassembled WGS sequence"/>
</dbReference>
<accession>A0ABS3C6E5</accession>
<keyword evidence="1" id="KW-1133">Transmembrane helix</keyword>